<gene>
    <name evidence="5" type="ORF">J4G33_02550</name>
</gene>
<dbReference type="SMART" id="SM00642">
    <property type="entry name" value="Aamy"/>
    <property type="match status" value="1"/>
</dbReference>
<dbReference type="EMBL" id="JAGEMK010000001">
    <property type="protein sequence ID" value="MBO1750676.1"/>
    <property type="molecule type" value="Genomic_DNA"/>
</dbReference>
<accession>A0A939LN23</accession>
<dbReference type="Gene3D" id="3.20.20.80">
    <property type="entry name" value="Glycosidases"/>
    <property type="match status" value="1"/>
</dbReference>
<dbReference type="AlphaFoldDB" id="A0A939LN23"/>
<dbReference type="GO" id="GO:0005975">
    <property type="term" value="P:carbohydrate metabolic process"/>
    <property type="evidence" value="ECO:0007669"/>
    <property type="project" value="InterPro"/>
</dbReference>
<dbReference type="SUPFAM" id="SSF51445">
    <property type="entry name" value="(Trans)glycosidases"/>
    <property type="match status" value="1"/>
</dbReference>
<dbReference type="CDD" id="cd11338">
    <property type="entry name" value="AmyAc_CMD"/>
    <property type="match status" value="1"/>
</dbReference>
<dbReference type="InterPro" id="IPR004185">
    <property type="entry name" value="Glyco_hydro_13_lg-like_dom"/>
</dbReference>
<evidence type="ECO:0000313" key="5">
    <source>
        <dbReference type="EMBL" id="MBO1750676.1"/>
    </source>
</evidence>
<feature type="domain" description="Glycosyl hydrolase family 13 catalytic" evidence="4">
    <location>
        <begin position="147"/>
        <end position="538"/>
    </location>
</feature>
<keyword evidence="1 5" id="KW-0378">Hydrolase</keyword>
<dbReference type="CDD" id="cd02857">
    <property type="entry name" value="E_set_CDase_PDE_N"/>
    <property type="match status" value="1"/>
</dbReference>
<organism evidence="5 6">
    <name type="scientific">Actinotalea soli</name>
    <dbReference type="NCBI Taxonomy" id="2819234"/>
    <lineage>
        <taxon>Bacteria</taxon>
        <taxon>Bacillati</taxon>
        <taxon>Actinomycetota</taxon>
        <taxon>Actinomycetes</taxon>
        <taxon>Micrococcales</taxon>
        <taxon>Cellulomonadaceae</taxon>
        <taxon>Actinotalea</taxon>
    </lineage>
</organism>
<dbReference type="PANTHER" id="PTHR10357">
    <property type="entry name" value="ALPHA-AMYLASE FAMILY MEMBER"/>
    <property type="match status" value="1"/>
</dbReference>
<evidence type="ECO:0000256" key="3">
    <source>
        <dbReference type="SAM" id="MobiDB-lite"/>
    </source>
</evidence>
<dbReference type="InterPro" id="IPR014756">
    <property type="entry name" value="Ig_E-set"/>
</dbReference>
<dbReference type="Proteomes" id="UP000664209">
    <property type="component" value="Unassembled WGS sequence"/>
</dbReference>
<dbReference type="InterPro" id="IPR006047">
    <property type="entry name" value="GH13_cat_dom"/>
</dbReference>
<sequence length="630" mass="68966">MAGRHEAEPEPGAHLLDLPHHDGSALHVAPGPYALGDRVRVRVRVPAAAGVTAVHLRVVHDGEPRVGPMAREEPPAAGQPPSEAWYVGEVEVHNPVTTYRFLLQTADGHAWLTGRGVHLRHVPDAADFRLTVHAPAPSWARHAVVYQVFPDRFARAGRGPAEHAEVPAWAEPAQWSDEPVGSGPSTPRQLYGGDLAGIEERLDHLATLGVDVLYLTPFFPARSNHRYDASSFDHVDPVLGGDHALASLSAAVHARGMRIMGDLTTNHTGDAHEWFRRAQQDPSSPEARFYLAQEAPPGYVSWLGHASLPKLDHRDPELARRLVDGPGSVIARWLAPPFALDGWRIDVANMTGRHRDVDVTHQVARTIRATMQAANPEALLVSEHFHDASADLLGDGWHANMNYDGFSRPVWSWLADPRSTLPAHGLPVPQVRRTGQDMVATMRDFDSALPWAVTSHQWNLLGSHDTPRLRTVVGDPRLVEVAVGLLMTYPGTPMVFAGDEVGATGRNGEHARTTMPWDEPERWDGATFELYRRLITVRRSSPALREGGLRWAVVAEDAVAYLRETPQERVLVLASRAPWRGAVLPRGLLPRHLPAGTAQTLHGPDLLVDEAGLHLPAEGPVLGVWRLTGP</sequence>
<evidence type="ECO:0000256" key="2">
    <source>
        <dbReference type="ARBA" id="ARBA00023295"/>
    </source>
</evidence>
<keyword evidence="2" id="KW-0326">Glycosidase</keyword>
<keyword evidence="6" id="KW-1185">Reference proteome</keyword>
<dbReference type="GO" id="GO:0004553">
    <property type="term" value="F:hydrolase activity, hydrolyzing O-glycosyl compounds"/>
    <property type="evidence" value="ECO:0007669"/>
    <property type="project" value="InterPro"/>
</dbReference>
<evidence type="ECO:0000259" key="4">
    <source>
        <dbReference type="SMART" id="SM00642"/>
    </source>
</evidence>
<dbReference type="InterPro" id="IPR017853">
    <property type="entry name" value="GH"/>
</dbReference>
<comment type="caution">
    <text evidence="5">The sequence shown here is derived from an EMBL/GenBank/DDBJ whole genome shotgun (WGS) entry which is preliminary data.</text>
</comment>
<evidence type="ECO:0000313" key="6">
    <source>
        <dbReference type="Proteomes" id="UP000664209"/>
    </source>
</evidence>
<name>A0A939LN23_9CELL</name>
<dbReference type="Pfam" id="PF00128">
    <property type="entry name" value="Alpha-amylase"/>
    <property type="match status" value="1"/>
</dbReference>
<reference evidence="5" key="1">
    <citation type="submission" date="2021-03" db="EMBL/GenBank/DDBJ databases">
        <title>Actinotalea soli sp. nov., isolated from soil.</title>
        <authorList>
            <person name="Ping W."/>
            <person name="Zhang J."/>
        </authorList>
    </citation>
    <scope>NUCLEOTIDE SEQUENCE</scope>
    <source>
        <strain evidence="5">BY-33</strain>
    </source>
</reference>
<dbReference type="SUPFAM" id="SSF81296">
    <property type="entry name" value="E set domains"/>
    <property type="match status" value="1"/>
</dbReference>
<dbReference type="RefSeq" id="WP_208054298.1">
    <property type="nucleotide sequence ID" value="NZ_JAGEMK010000001.1"/>
</dbReference>
<protein>
    <submittedName>
        <fullName evidence="5">Glycoside hydrolase family 13 protein</fullName>
    </submittedName>
</protein>
<dbReference type="PANTHER" id="PTHR10357:SF210">
    <property type="entry name" value="MALTODEXTRIN GLUCOSIDASE"/>
    <property type="match status" value="1"/>
</dbReference>
<evidence type="ECO:0000256" key="1">
    <source>
        <dbReference type="ARBA" id="ARBA00022801"/>
    </source>
</evidence>
<proteinExistence type="predicted"/>
<feature type="region of interest" description="Disordered" evidence="3">
    <location>
        <begin position="1"/>
        <end position="23"/>
    </location>
</feature>